<dbReference type="EMBL" id="BAABGX010000001">
    <property type="protein sequence ID" value="GAA4297288.1"/>
    <property type="molecule type" value="Genomic_DNA"/>
</dbReference>
<reference evidence="2" key="1">
    <citation type="journal article" date="2019" name="Int. J. Syst. Evol. Microbiol.">
        <title>The Global Catalogue of Microorganisms (GCM) 10K type strain sequencing project: providing services to taxonomists for standard genome sequencing and annotation.</title>
        <authorList>
            <consortium name="The Broad Institute Genomics Platform"/>
            <consortium name="The Broad Institute Genome Sequencing Center for Infectious Disease"/>
            <person name="Wu L."/>
            <person name="Ma J."/>
        </authorList>
    </citation>
    <scope>NUCLEOTIDE SEQUENCE [LARGE SCALE GENOMIC DNA]</scope>
    <source>
        <strain evidence="2">JCM 17917</strain>
    </source>
</reference>
<keyword evidence="2" id="KW-1185">Reference proteome</keyword>
<dbReference type="Proteomes" id="UP001501844">
    <property type="component" value="Unassembled WGS sequence"/>
</dbReference>
<evidence type="ECO:0000313" key="1">
    <source>
        <dbReference type="EMBL" id="GAA4297288.1"/>
    </source>
</evidence>
<gene>
    <name evidence="1" type="ORF">GCM10023183_04710</name>
</gene>
<sequence>MHQDDGIKLGGFQKAAPAVSVQPLVLGVVMQDQPADVSQLLTMPVLKPDLAIQYQLLVHVPDTTVLHQLRVKKP</sequence>
<accession>A0ABP8F814</accession>
<name>A0ABP8F814_9BACT</name>
<protein>
    <submittedName>
        <fullName evidence="1">Uncharacterized protein</fullName>
    </submittedName>
</protein>
<evidence type="ECO:0000313" key="2">
    <source>
        <dbReference type="Proteomes" id="UP001501844"/>
    </source>
</evidence>
<organism evidence="1 2">
    <name type="scientific">Nibribacter koreensis</name>
    <dbReference type="NCBI Taxonomy" id="1084519"/>
    <lineage>
        <taxon>Bacteria</taxon>
        <taxon>Pseudomonadati</taxon>
        <taxon>Bacteroidota</taxon>
        <taxon>Cytophagia</taxon>
        <taxon>Cytophagales</taxon>
        <taxon>Hymenobacteraceae</taxon>
        <taxon>Nibribacter</taxon>
    </lineage>
</organism>
<proteinExistence type="predicted"/>
<comment type="caution">
    <text evidence="1">The sequence shown here is derived from an EMBL/GenBank/DDBJ whole genome shotgun (WGS) entry which is preliminary data.</text>
</comment>